<dbReference type="PIRSF" id="PIRSF000137">
    <property type="entry name" value="Alcohol_oxidase"/>
    <property type="match status" value="1"/>
</dbReference>
<organism evidence="7 8">
    <name type="scientific">Chlorella sorokiniana</name>
    <name type="common">Freshwater green alga</name>
    <dbReference type="NCBI Taxonomy" id="3076"/>
    <lineage>
        <taxon>Eukaryota</taxon>
        <taxon>Viridiplantae</taxon>
        <taxon>Chlorophyta</taxon>
        <taxon>core chlorophytes</taxon>
        <taxon>Trebouxiophyceae</taxon>
        <taxon>Chlorellales</taxon>
        <taxon>Chlorellaceae</taxon>
        <taxon>Chlorella clade</taxon>
        <taxon>Chlorella</taxon>
    </lineage>
</organism>
<dbReference type="GO" id="GO:0050660">
    <property type="term" value="F:flavin adenine dinucleotide binding"/>
    <property type="evidence" value="ECO:0007669"/>
    <property type="project" value="InterPro"/>
</dbReference>
<dbReference type="Gene3D" id="3.30.560.10">
    <property type="entry name" value="Glucose Oxidase, domain 3"/>
    <property type="match status" value="1"/>
</dbReference>
<evidence type="ECO:0000313" key="8">
    <source>
        <dbReference type="Proteomes" id="UP000239899"/>
    </source>
</evidence>
<protein>
    <submittedName>
        <fullName evidence="7">Glucose-methanol-choline oxidoreductase</fullName>
    </submittedName>
</protein>
<feature type="domain" description="Glucose-methanol-choline oxidoreductase N-terminal" evidence="6">
    <location>
        <begin position="345"/>
        <end position="359"/>
    </location>
</feature>
<evidence type="ECO:0000313" key="7">
    <source>
        <dbReference type="EMBL" id="PRW60107.1"/>
    </source>
</evidence>
<evidence type="ECO:0000256" key="2">
    <source>
        <dbReference type="ARBA" id="ARBA00010790"/>
    </source>
</evidence>
<sequence length="667" mass="69601">MATIAASRSVQGVASGPAARSGRSGSLGLLAGSKRATAPVAAIQAQRTASRGAATACRGSTAVRASAVEDIQKVLTETSSPVAGKQYDYILVGGGTAACVLANRLSEGGAKRVLVLEAGPDNTSRDVKIPAAITRLFRSPLDWNLFSSLQPQLAERQIYLARGRLLGGSSSTNATLYHRGAAADYDSWGVPGWGAADLLPWFIKAETNADFEAGKFHGKQGNMRVENPRYTNEKLHSAFFASAQQMGLPRNSDFNNWDQDHGGYGTFQVMQDKGTRADMYRQYLKPALGRPNLQVLTGASVTRVHIDKASGKATALGVEFSLDGPAGQRLTAELAPGGEVVMCAGAVHTPHILQLSGVGNGRELREHGMAVATDLPAVGANLQDQPACLTAAPLKDKYDGIAISDDIYTAKGQIRKRAVLSYLLRGRGPLTSTGCDRGAFVRTSGQALPDLQASTGGFACHFNWVRFVPGMALDSDGVSTYVRFAKFQTQGLKWPSGITVQLIACRPQSVGSVGLKSADPFDAPKLSPGYLTDAAGADLATLRSGVHWARELARQGPLAEYLSGELFPGSAVDSDAAIDEYIRGSIHSSNAIVGTCKMGGSPADSVVDTQLRVHGVEGLRVVDASVVPRIPGGQVAAPVVAIAERAAALLRGEASIAGAAAAATVAA</sequence>
<dbReference type="EMBL" id="LHPG02000003">
    <property type="protein sequence ID" value="PRW60107.1"/>
    <property type="molecule type" value="Genomic_DNA"/>
</dbReference>
<comment type="cofactor">
    <cofactor evidence="1 5">
        <name>FAD</name>
        <dbReference type="ChEBI" id="CHEBI:57692"/>
    </cofactor>
</comment>
<dbReference type="InterPro" id="IPR036188">
    <property type="entry name" value="FAD/NAD-bd_sf"/>
</dbReference>
<dbReference type="OrthoDB" id="269227at2759"/>
<dbReference type="STRING" id="3076.A0A2P6U1B6"/>
<evidence type="ECO:0000256" key="4">
    <source>
        <dbReference type="ARBA" id="ARBA00022827"/>
    </source>
</evidence>
<dbReference type="InterPro" id="IPR007867">
    <property type="entry name" value="GMC_OxRtase_C"/>
</dbReference>
<evidence type="ECO:0000256" key="5">
    <source>
        <dbReference type="PIRSR" id="PIRSR000137-2"/>
    </source>
</evidence>
<evidence type="ECO:0000256" key="1">
    <source>
        <dbReference type="ARBA" id="ARBA00001974"/>
    </source>
</evidence>
<feature type="binding site" evidence="5">
    <location>
        <position position="301"/>
    </location>
    <ligand>
        <name>FAD</name>
        <dbReference type="ChEBI" id="CHEBI:57692"/>
    </ligand>
</feature>
<dbReference type="GO" id="GO:0019285">
    <property type="term" value="P:glycine betaine biosynthetic process from choline"/>
    <property type="evidence" value="ECO:0007669"/>
    <property type="project" value="TreeGrafter"/>
</dbReference>
<dbReference type="SMR" id="A0A2P6U1B6"/>
<dbReference type="InterPro" id="IPR000172">
    <property type="entry name" value="GMC_OxRdtase_N"/>
</dbReference>
<dbReference type="Gene3D" id="3.50.50.60">
    <property type="entry name" value="FAD/NAD(P)-binding domain"/>
    <property type="match status" value="1"/>
</dbReference>
<dbReference type="SUPFAM" id="SSF51905">
    <property type="entry name" value="FAD/NAD(P)-binding domain"/>
    <property type="match status" value="1"/>
</dbReference>
<keyword evidence="3" id="KW-0285">Flavoprotein</keyword>
<comment type="similarity">
    <text evidence="2">Belongs to the GMC oxidoreductase family.</text>
</comment>
<dbReference type="PROSITE" id="PS00624">
    <property type="entry name" value="GMC_OXRED_2"/>
    <property type="match status" value="1"/>
</dbReference>
<comment type="caution">
    <text evidence="7">The sequence shown here is derived from an EMBL/GenBank/DDBJ whole genome shotgun (WGS) entry which is preliminary data.</text>
</comment>
<name>A0A2P6U1B6_CHLSO</name>
<dbReference type="GO" id="GO:0016020">
    <property type="term" value="C:membrane"/>
    <property type="evidence" value="ECO:0007669"/>
    <property type="project" value="TreeGrafter"/>
</dbReference>
<dbReference type="SUPFAM" id="SSF54373">
    <property type="entry name" value="FAD-linked reductases, C-terminal domain"/>
    <property type="match status" value="1"/>
</dbReference>
<dbReference type="PANTHER" id="PTHR11552">
    <property type="entry name" value="GLUCOSE-METHANOL-CHOLINE GMC OXIDOREDUCTASE"/>
    <property type="match status" value="1"/>
</dbReference>
<gene>
    <name evidence="7" type="ORF">C2E21_2004</name>
</gene>
<evidence type="ECO:0000256" key="3">
    <source>
        <dbReference type="ARBA" id="ARBA00022630"/>
    </source>
</evidence>
<dbReference type="Pfam" id="PF05199">
    <property type="entry name" value="GMC_oxred_C"/>
    <property type="match status" value="1"/>
</dbReference>
<dbReference type="Pfam" id="PF00732">
    <property type="entry name" value="GMC_oxred_N"/>
    <property type="match status" value="1"/>
</dbReference>
<keyword evidence="4 5" id="KW-0274">FAD</keyword>
<dbReference type="AlphaFoldDB" id="A0A2P6U1B6"/>
<keyword evidence="8" id="KW-1185">Reference proteome</keyword>
<dbReference type="PANTHER" id="PTHR11552:SF147">
    <property type="entry name" value="CHOLINE DEHYDROGENASE, MITOCHONDRIAL"/>
    <property type="match status" value="1"/>
</dbReference>
<reference evidence="7 8" key="1">
    <citation type="journal article" date="2018" name="Plant J.">
        <title>Genome sequences of Chlorella sorokiniana UTEX 1602 and Micractinium conductrix SAG 241.80: implications to maltose excretion by a green alga.</title>
        <authorList>
            <person name="Arriola M.B."/>
            <person name="Velmurugan N."/>
            <person name="Zhang Y."/>
            <person name="Plunkett M.H."/>
            <person name="Hondzo H."/>
            <person name="Barney B.M."/>
        </authorList>
    </citation>
    <scope>NUCLEOTIDE SEQUENCE [LARGE SCALE GENOMIC DNA]</scope>
    <source>
        <strain evidence="8">UTEX 1602</strain>
    </source>
</reference>
<dbReference type="GO" id="GO:0008812">
    <property type="term" value="F:choline dehydrogenase activity"/>
    <property type="evidence" value="ECO:0007669"/>
    <property type="project" value="TreeGrafter"/>
</dbReference>
<dbReference type="InterPro" id="IPR012132">
    <property type="entry name" value="GMC_OxRdtase"/>
</dbReference>
<proteinExistence type="inferred from homology"/>
<accession>A0A2P6U1B6</accession>
<evidence type="ECO:0000259" key="6">
    <source>
        <dbReference type="PROSITE" id="PS00624"/>
    </source>
</evidence>
<dbReference type="Proteomes" id="UP000239899">
    <property type="component" value="Unassembled WGS sequence"/>
</dbReference>